<dbReference type="InterPro" id="IPR027417">
    <property type="entry name" value="P-loop_NTPase"/>
</dbReference>
<keyword evidence="1" id="KW-0808">Transferase</keyword>
<reference evidence="1 2" key="1">
    <citation type="submission" date="2016-10" db="EMBL/GenBank/DDBJ databases">
        <authorList>
            <person name="de Groot N.N."/>
        </authorList>
    </citation>
    <scope>NUCLEOTIDE SEQUENCE [LARGE SCALE GENOMIC DNA]</scope>
    <source>
        <strain evidence="1 2">DSM 12130</strain>
    </source>
</reference>
<dbReference type="EMBL" id="FNJI01000011">
    <property type="protein sequence ID" value="SDP13816.1"/>
    <property type="molecule type" value="Genomic_DNA"/>
</dbReference>
<dbReference type="STRING" id="91360.SAMN05660330_01905"/>
<keyword evidence="1" id="KW-0418">Kinase</keyword>
<dbReference type="Pfam" id="PF13189">
    <property type="entry name" value="Cytidylate_kin2"/>
    <property type="match status" value="1"/>
</dbReference>
<proteinExistence type="predicted"/>
<sequence>MPIITISRGSYHHAKSVAEKLAARLGYPCLSRDELIDSLEEFHLPEIKLVRGLKDSFSILDRFSHGKQRFVTAITSSVLQHFLPGNVVFHGLAGHYFVRDVSHVLKVRIIADIDNRVADEMHRSNISEEQAYFLLKNDDEERRKWGMFLHGVDIVDPQHYNLIVNIGEISEEEAVELIATTAGFERFQETEQSQKTLGDMALSALIRTRLLDYPNVSVSVQDSNALISLKAPESQQGIIRERIVQMLDGISTMKECTFRFDPYF</sequence>
<organism evidence="1 2">
    <name type="scientific">Desulforhopalus singaporensis</name>
    <dbReference type="NCBI Taxonomy" id="91360"/>
    <lineage>
        <taxon>Bacteria</taxon>
        <taxon>Pseudomonadati</taxon>
        <taxon>Thermodesulfobacteriota</taxon>
        <taxon>Desulfobulbia</taxon>
        <taxon>Desulfobulbales</taxon>
        <taxon>Desulfocapsaceae</taxon>
        <taxon>Desulforhopalus</taxon>
    </lineage>
</organism>
<accession>A0A1H0QAV5</accession>
<dbReference type="OrthoDB" id="5416804at2"/>
<evidence type="ECO:0000313" key="1">
    <source>
        <dbReference type="EMBL" id="SDP13816.1"/>
    </source>
</evidence>
<gene>
    <name evidence="1" type="ORF">SAMN05660330_01905</name>
</gene>
<dbReference type="Gene3D" id="3.40.50.300">
    <property type="entry name" value="P-loop containing nucleotide triphosphate hydrolases"/>
    <property type="match status" value="1"/>
</dbReference>
<protein>
    <submittedName>
        <fullName evidence="1">Cytidylate kinase</fullName>
    </submittedName>
</protein>
<name>A0A1H0QAV5_9BACT</name>
<dbReference type="RefSeq" id="WP_092222171.1">
    <property type="nucleotide sequence ID" value="NZ_FNJI01000011.1"/>
</dbReference>
<dbReference type="AlphaFoldDB" id="A0A1H0QAV5"/>
<evidence type="ECO:0000313" key="2">
    <source>
        <dbReference type="Proteomes" id="UP000199073"/>
    </source>
</evidence>
<dbReference type="Proteomes" id="UP000199073">
    <property type="component" value="Unassembled WGS sequence"/>
</dbReference>
<keyword evidence="2" id="KW-1185">Reference proteome</keyword>
<dbReference type="GO" id="GO:0016301">
    <property type="term" value="F:kinase activity"/>
    <property type="evidence" value="ECO:0007669"/>
    <property type="project" value="UniProtKB-KW"/>
</dbReference>